<dbReference type="InterPro" id="IPR029056">
    <property type="entry name" value="Ribokinase-like"/>
</dbReference>
<keyword evidence="4" id="KW-0479">Metal-binding</keyword>
<dbReference type="NCBIfam" id="TIGR00097">
    <property type="entry name" value="HMP-P_kinase"/>
    <property type="match status" value="1"/>
</dbReference>
<dbReference type="GO" id="GO:0005829">
    <property type="term" value="C:cytosol"/>
    <property type="evidence" value="ECO:0007669"/>
    <property type="project" value="TreeGrafter"/>
</dbReference>
<evidence type="ECO:0000256" key="10">
    <source>
        <dbReference type="ARBA" id="ARBA00042348"/>
    </source>
</evidence>
<evidence type="ECO:0000256" key="13">
    <source>
        <dbReference type="ARBA" id="ARBA00049293"/>
    </source>
</evidence>
<organism evidence="15 17">
    <name type="scientific">Kurthia zopfii</name>
    <dbReference type="NCBI Taxonomy" id="1650"/>
    <lineage>
        <taxon>Bacteria</taxon>
        <taxon>Bacillati</taxon>
        <taxon>Bacillota</taxon>
        <taxon>Bacilli</taxon>
        <taxon>Bacillales</taxon>
        <taxon>Caryophanaceae</taxon>
        <taxon>Kurthia</taxon>
    </lineage>
</organism>
<evidence type="ECO:0000256" key="7">
    <source>
        <dbReference type="ARBA" id="ARBA00022840"/>
    </source>
</evidence>
<dbReference type="OrthoDB" id="9810880at2"/>
<evidence type="ECO:0000313" key="15">
    <source>
        <dbReference type="EMBL" id="STX08617.1"/>
    </source>
</evidence>
<dbReference type="InterPro" id="IPR013749">
    <property type="entry name" value="PM/HMP-P_kinase-1"/>
</dbReference>
<feature type="domain" description="Pyridoxamine kinase/Phosphomethylpyrimidine kinase" evidence="14">
    <location>
        <begin position="13"/>
        <end position="259"/>
    </location>
</feature>
<reference evidence="15 17" key="1">
    <citation type="submission" date="2018-06" db="EMBL/GenBank/DDBJ databases">
        <authorList>
            <consortium name="Pathogen Informatics"/>
            <person name="Doyle S."/>
        </authorList>
    </citation>
    <scope>NUCLEOTIDE SEQUENCE [LARGE SCALE GENOMIC DNA]</scope>
    <source>
        <strain evidence="15 17">NCTC10597</strain>
    </source>
</reference>
<protein>
    <recommendedName>
        <fullName evidence="2">pyridoxal kinase</fullName>
        <ecNumber evidence="2">2.7.1.35</ecNumber>
    </recommendedName>
    <alternativeName>
        <fullName evidence="10">PN/PL/PM kinase</fullName>
    </alternativeName>
    <alternativeName>
        <fullName evidence="11">Pyridoxal kinase</fullName>
    </alternativeName>
    <alternativeName>
        <fullName evidence="9">Pyridoxamine kinase</fullName>
    </alternativeName>
    <alternativeName>
        <fullName evidence="12">Vitamin B6 kinase</fullName>
    </alternativeName>
</protein>
<keyword evidence="7" id="KW-0067">ATP-binding</keyword>
<proteinExistence type="inferred from homology"/>
<dbReference type="GO" id="GO:0009228">
    <property type="term" value="P:thiamine biosynthetic process"/>
    <property type="evidence" value="ECO:0007669"/>
    <property type="project" value="InterPro"/>
</dbReference>
<evidence type="ECO:0000256" key="2">
    <source>
        <dbReference type="ARBA" id="ARBA00012104"/>
    </source>
</evidence>
<accession>A0A8B4Q477</accession>
<name>A0A8B4Q477_9BACL</name>
<dbReference type="SUPFAM" id="SSF53613">
    <property type="entry name" value="Ribokinase-like"/>
    <property type="match status" value="1"/>
</dbReference>
<dbReference type="GO" id="GO:0008478">
    <property type="term" value="F:pyridoxal kinase activity"/>
    <property type="evidence" value="ECO:0007669"/>
    <property type="project" value="UniProtKB-EC"/>
</dbReference>
<evidence type="ECO:0000256" key="1">
    <source>
        <dbReference type="ARBA" id="ARBA00009879"/>
    </source>
</evidence>
<evidence type="ECO:0000256" key="5">
    <source>
        <dbReference type="ARBA" id="ARBA00022741"/>
    </source>
</evidence>
<keyword evidence="3 15" id="KW-0808">Transferase</keyword>
<dbReference type="GO" id="GO:0008902">
    <property type="term" value="F:hydroxymethylpyrimidine kinase activity"/>
    <property type="evidence" value="ECO:0007669"/>
    <property type="project" value="TreeGrafter"/>
</dbReference>
<evidence type="ECO:0000313" key="17">
    <source>
        <dbReference type="Proteomes" id="UP000254330"/>
    </source>
</evidence>
<evidence type="ECO:0000256" key="6">
    <source>
        <dbReference type="ARBA" id="ARBA00022777"/>
    </source>
</evidence>
<dbReference type="CDD" id="cd01169">
    <property type="entry name" value="HMPP_kinase"/>
    <property type="match status" value="1"/>
</dbReference>
<evidence type="ECO:0000256" key="3">
    <source>
        <dbReference type="ARBA" id="ARBA00022679"/>
    </source>
</evidence>
<dbReference type="Proteomes" id="UP000254330">
    <property type="component" value="Unassembled WGS sequence"/>
</dbReference>
<keyword evidence="6 15" id="KW-0418">Kinase</keyword>
<dbReference type="Pfam" id="PF08543">
    <property type="entry name" value="Phos_pyr_kin"/>
    <property type="match status" value="1"/>
</dbReference>
<sequence length="283" mass="29821">MALFKTLTIAGSDASGGAGLEADLKAFEAHGTYGLAAVTVIATMDPDNNWSHGVYTLPTDVLKAQLKTTFSTGVDALKTGMLSTEEVIEVSGEAIKNSGVKNVVIDPVMVCKGEDEVLNPGNVDAMIKYLMPLAAVTTPNLFEAGQLAGVKTPKTIEEMQIAAEKIHALGAKNIVIKGGRGIDHDQAFDLFYDGEKHYLLETAKVDTSYNHGAGCTFAASVTANLAKGLSVKESVFEAKEFVAAGIQHGWKLNQFVGPVLHAAKNIHGAPTVTIKELAPISVK</sequence>
<keyword evidence="5" id="KW-0547">Nucleotide-binding</keyword>
<dbReference type="FunFam" id="3.40.1190.20:FF:000003">
    <property type="entry name" value="Phosphomethylpyrimidine kinase ThiD"/>
    <property type="match status" value="1"/>
</dbReference>
<evidence type="ECO:0000313" key="18">
    <source>
        <dbReference type="Proteomes" id="UP000294641"/>
    </source>
</evidence>
<dbReference type="PANTHER" id="PTHR20858">
    <property type="entry name" value="PHOSPHOMETHYLPYRIMIDINE KINASE"/>
    <property type="match status" value="1"/>
</dbReference>
<dbReference type="AlphaFoldDB" id="A0A8B4Q477"/>
<evidence type="ECO:0000256" key="4">
    <source>
        <dbReference type="ARBA" id="ARBA00022723"/>
    </source>
</evidence>
<dbReference type="GO" id="GO:0005524">
    <property type="term" value="F:ATP binding"/>
    <property type="evidence" value="ECO:0007669"/>
    <property type="project" value="UniProtKB-KW"/>
</dbReference>
<evidence type="ECO:0000256" key="11">
    <source>
        <dbReference type="ARBA" id="ARBA00042396"/>
    </source>
</evidence>
<reference evidence="16 18" key="2">
    <citation type="submission" date="2019-03" db="EMBL/GenBank/DDBJ databases">
        <title>Genomic Encyclopedia of Type Strains, Phase IV (KMG-IV): sequencing the most valuable type-strain genomes for metagenomic binning, comparative biology and taxonomic classification.</title>
        <authorList>
            <person name="Goeker M."/>
        </authorList>
    </citation>
    <scope>NUCLEOTIDE SEQUENCE [LARGE SCALE GENOMIC DNA]</scope>
    <source>
        <strain evidence="16 18">DSM 20580</strain>
    </source>
</reference>
<evidence type="ECO:0000256" key="12">
    <source>
        <dbReference type="ARBA" id="ARBA00042531"/>
    </source>
</evidence>
<dbReference type="RefSeq" id="WP_109350822.1">
    <property type="nucleotide sequence ID" value="NZ_BJUE01000070.1"/>
</dbReference>
<dbReference type="EMBL" id="UGNP01000001">
    <property type="protein sequence ID" value="STX08617.1"/>
    <property type="molecule type" value="Genomic_DNA"/>
</dbReference>
<evidence type="ECO:0000313" key="16">
    <source>
        <dbReference type="EMBL" id="TDR33276.1"/>
    </source>
</evidence>
<evidence type="ECO:0000256" key="8">
    <source>
        <dbReference type="ARBA" id="ARBA00022842"/>
    </source>
</evidence>
<evidence type="ECO:0000256" key="9">
    <source>
        <dbReference type="ARBA" id="ARBA00042307"/>
    </source>
</evidence>
<dbReference type="GO" id="GO:0046872">
    <property type="term" value="F:metal ion binding"/>
    <property type="evidence" value="ECO:0007669"/>
    <property type="project" value="UniProtKB-KW"/>
</dbReference>
<dbReference type="EC" id="2.7.1.35" evidence="2"/>
<keyword evidence="18" id="KW-1185">Reference proteome</keyword>
<comment type="catalytic activity">
    <reaction evidence="13">
        <text>pyridoxal + ATP = pyridoxal 5'-phosphate + ADP + H(+)</text>
        <dbReference type="Rhea" id="RHEA:10224"/>
        <dbReference type="ChEBI" id="CHEBI:15378"/>
        <dbReference type="ChEBI" id="CHEBI:17310"/>
        <dbReference type="ChEBI" id="CHEBI:30616"/>
        <dbReference type="ChEBI" id="CHEBI:456216"/>
        <dbReference type="ChEBI" id="CHEBI:597326"/>
        <dbReference type="EC" id="2.7.1.35"/>
    </reaction>
</comment>
<dbReference type="Proteomes" id="UP000294641">
    <property type="component" value="Unassembled WGS sequence"/>
</dbReference>
<keyword evidence="8" id="KW-0460">Magnesium</keyword>
<dbReference type="InterPro" id="IPR004399">
    <property type="entry name" value="HMP/HMP-P_kinase_dom"/>
</dbReference>
<dbReference type="GO" id="GO:0008972">
    <property type="term" value="F:phosphomethylpyrimidine kinase activity"/>
    <property type="evidence" value="ECO:0007669"/>
    <property type="project" value="InterPro"/>
</dbReference>
<evidence type="ECO:0000259" key="14">
    <source>
        <dbReference type="Pfam" id="PF08543"/>
    </source>
</evidence>
<gene>
    <name evidence="15" type="primary">pdxK</name>
    <name evidence="16" type="ORF">DFR61_1573</name>
    <name evidence="15" type="ORF">NCTC10597_00283</name>
</gene>
<dbReference type="Gene3D" id="3.40.1190.20">
    <property type="match status" value="1"/>
</dbReference>
<dbReference type="EMBL" id="SNZG01000057">
    <property type="protein sequence ID" value="TDR33276.1"/>
    <property type="molecule type" value="Genomic_DNA"/>
</dbReference>
<dbReference type="PANTHER" id="PTHR20858:SF19">
    <property type="entry name" value="PYRIDOXINE KINASE"/>
    <property type="match status" value="1"/>
</dbReference>
<comment type="similarity">
    <text evidence="1">Belongs to the ThiD family.</text>
</comment>
<comment type="caution">
    <text evidence="15">The sequence shown here is derived from an EMBL/GenBank/DDBJ whole genome shotgun (WGS) entry which is preliminary data.</text>
</comment>